<protein>
    <submittedName>
        <fullName evidence="1">Uncharacterized protein</fullName>
    </submittedName>
</protein>
<name>A0ACC2UNS1_9FUNG</name>
<comment type="caution">
    <text evidence="1">The sequence shown here is derived from an EMBL/GenBank/DDBJ whole genome shotgun (WGS) entry which is preliminary data.</text>
</comment>
<evidence type="ECO:0000313" key="1">
    <source>
        <dbReference type="EMBL" id="KAJ9088535.1"/>
    </source>
</evidence>
<proteinExistence type="predicted"/>
<organism evidence="1 2">
    <name type="scientific">Entomophthora muscae</name>
    <dbReference type="NCBI Taxonomy" id="34485"/>
    <lineage>
        <taxon>Eukaryota</taxon>
        <taxon>Fungi</taxon>
        <taxon>Fungi incertae sedis</taxon>
        <taxon>Zoopagomycota</taxon>
        <taxon>Entomophthoromycotina</taxon>
        <taxon>Entomophthoromycetes</taxon>
        <taxon>Entomophthorales</taxon>
        <taxon>Entomophthoraceae</taxon>
        <taxon>Entomophthora</taxon>
    </lineage>
</organism>
<evidence type="ECO:0000313" key="2">
    <source>
        <dbReference type="Proteomes" id="UP001165960"/>
    </source>
</evidence>
<gene>
    <name evidence="1" type="ORF">DSO57_1022147</name>
</gene>
<reference evidence="1" key="1">
    <citation type="submission" date="2022-04" db="EMBL/GenBank/DDBJ databases">
        <title>Genome of the entomopathogenic fungus Entomophthora muscae.</title>
        <authorList>
            <person name="Elya C."/>
            <person name="Lovett B.R."/>
            <person name="Lee E."/>
            <person name="Macias A.M."/>
            <person name="Hajek A.E."/>
            <person name="De Bivort B.L."/>
            <person name="Kasson M.T."/>
            <person name="De Fine Licht H.H."/>
            <person name="Stajich J.E."/>
        </authorList>
    </citation>
    <scope>NUCLEOTIDE SEQUENCE</scope>
    <source>
        <strain evidence="1">Berkeley</strain>
    </source>
</reference>
<dbReference type="Proteomes" id="UP001165960">
    <property type="component" value="Unassembled WGS sequence"/>
</dbReference>
<keyword evidence="2" id="KW-1185">Reference proteome</keyword>
<sequence length="991" mass="110643">MQVASTLSEASPYLLGRRSLLCSLCVSPCHRSMELQMPYDETLGGEVTKVEECFEMVEYITEAQKGNLCSQATASLKSWFQDSSRFAEKVSCIDLGEFSFRLSYWKDSPLGSDKIEFPSHLFCYPEPGIEYFRPNNQILRYTGFSSLVILEPVNHFPLNPHSRECKQKNNFKPEITKILIDIGKAVLFKLGAKNVPILTPADAKNIPQFKGVVLLNPENQKESATLQEDACYQLVLNELPSADLISLKTLKGIREYCSNLTQRQFGDFTANSTFSLNASFSAEYQYLINFGDDSNWTDVKRPSSETKTYRIPIKESLGFKSFEFGLGGFIPANSPSIPEPARPFVPPSPAWGTLLDPIKRIEISAIFPTRVIPEREPSLYTAPLLFAGAAFNYSPPEGAILAQILQNAIKFCFDEDYNCVFSFESESSTRSNAELFSRPYGTHGNREKGRDCVEIIEHLFSPNATSQLDANVESRLGAGAAMHNSVPYQSLLWQLTHYCISAASLENQVELRSFLEPLWKRFTAKIRQSWENNTLIPNVNPPTCSDGKFEVDLRFNLLHQKLSMINYCTERRQLAPKKSPSSNASSSGGPVKPIESYGLAGSPELLSPPASFPVRTASFVTNTQSIRTDSDSRRLPRPARENSLASESFVQLVCPSSTDSYASLAGIPQPPSSSLGRLSVLDDCRLLFHDEPLYIPVTQDPGFMTEDMLKEQALLFEQLGTSAQATQRRAQIQGAHLLSDMEAFKAANPRAALGDFVRWYSPRDWVAVPDNPQGALSARMGNPDNIWQELWQKAEPVPAYRQKQLFSPDTEGEKALHYLEHLTVFELLRLLLPTVFLVACDILVEALPHADLPLAHTHLKTLATQLALHPWNDPEPSILLDKFNETELFVEKILSLLKKLPDQYRLVSEIMDKVHPVAVCGKAERAALLALLDSQSKSLIEPSNIIYPELSPSRREMVFEGKHLSPSSSHCHRVYLEIASTGASICSLHPV</sequence>
<dbReference type="EMBL" id="QTSX02000110">
    <property type="protein sequence ID" value="KAJ9088535.1"/>
    <property type="molecule type" value="Genomic_DNA"/>
</dbReference>
<accession>A0ACC2UNS1</accession>